<gene>
    <name evidence="1" type="ORF">CNECB9_5260055</name>
</gene>
<evidence type="ECO:0000313" key="1">
    <source>
        <dbReference type="EMBL" id="SCU94490.1"/>
    </source>
</evidence>
<accession>A0A1K0IPX8</accession>
<sequence length="120" mass="13270">MMRQADLFLIPPAPALDVARFEAWPLPGLTARETAQCVLSKSATFKAAIVATILSLGLPKATDYQIHAAIPDDWKVALGPWMHCGLADWQAEPHGIKVQHMPHDGGGFHFEFHLLERRHA</sequence>
<dbReference type="RefSeq" id="WP_340529492.1">
    <property type="nucleotide sequence ID" value="NZ_FMSH01000475.1"/>
</dbReference>
<dbReference type="AlphaFoldDB" id="A0A1K0IPX8"/>
<organism evidence="1">
    <name type="scientific">Cupriavidus necator</name>
    <name type="common">Alcaligenes eutrophus</name>
    <name type="synonym">Ralstonia eutropha</name>
    <dbReference type="NCBI Taxonomy" id="106590"/>
    <lineage>
        <taxon>Bacteria</taxon>
        <taxon>Pseudomonadati</taxon>
        <taxon>Pseudomonadota</taxon>
        <taxon>Betaproteobacteria</taxon>
        <taxon>Burkholderiales</taxon>
        <taxon>Burkholderiaceae</taxon>
        <taxon>Cupriavidus</taxon>
    </lineage>
</organism>
<reference evidence="1" key="1">
    <citation type="submission" date="2016-09" db="EMBL/GenBank/DDBJ databases">
        <authorList>
            <person name="Capua I."/>
            <person name="De Benedictis P."/>
            <person name="Joannis T."/>
            <person name="Lombin L.H."/>
            <person name="Cattoli G."/>
        </authorList>
    </citation>
    <scope>NUCLEOTIDE SEQUENCE</scope>
    <source>
        <strain evidence="1">B9</strain>
    </source>
</reference>
<name>A0A1K0IPX8_CUPNE</name>
<protein>
    <submittedName>
        <fullName evidence="1">Uncharacterized protein</fullName>
    </submittedName>
</protein>
<dbReference type="EMBL" id="FMSH01000475">
    <property type="protein sequence ID" value="SCU94490.1"/>
    <property type="molecule type" value="Genomic_DNA"/>
</dbReference>
<proteinExistence type="predicted"/>